<feature type="compositionally biased region" description="Low complexity" evidence="2">
    <location>
        <begin position="659"/>
        <end position="672"/>
    </location>
</feature>
<evidence type="ECO:0000259" key="5">
    <source>
        <dbReference type="Pfam" id="PF09118"/>
    </source>
</evidence>
<feature type="compositionally biased region" description="Low complexity" evidence="2">
    <location>
        <begin position="641"/>
        <end position="650"/>
    </location>
</feature>
<sequence length="717" mass="75066">MLTTKLLWSLLAAMAVVADPAPGTFELIADQGISQLIMFLGSQNKLYTMDRSNNNPLKVNGKAIWAAEFDLGNRQTRPMTLAKNPFCAGGSSLGDGRFLVVGGQSPETGSAEGRKAIRLLDPRIGTPYWDESSPPLTTNRWYVTVETLTDGSAIIIGGSTALVYVNSWAYDNPTYEFYPSRGAPKKMQLLADTTTLNLYALTWLLPSGKLFIQSGNTASLFDPNAGVETRGFSNVPFSVRVYPGSGASASLPQTPDNNWDLRVFICGGTNSNWSLGQAVTKLKSDNSCISISPDKGEKSWTTEDSMDQGRVMGEFVSLPDGRLFLVNGALSGTAGYSFSGWPVGESLADPPAFEAKYYDPSKPQGQRWSSAGSSTIPRMYHSSATLLPDGSVAIAGSNPNGSYQSKANRKYFSDSRIEYFYPDYFGKPRPKPTGLPTQLKYGGNWFNVALTAADLNGAQPQSVKAVVIRGGFATHGIHMGQRHVQLKTSYTATPDGALTLHVSQIPPNPAIIAPGPALLFIVVNGVPSQGQYITVGDGVIGTQSIAPVQDLPVAGSGSVVPIANGTLPTTPIPPPVTNASNPVPSNVASASIGSVIAPVSSASPVLSSPPASVPPAVSSVPPVVSSVVPPPSSAAPPPVSTTPKPQTTTAAPPPPPPTTTSKAPAPTTTTKAPVPPPPTTTKAAPWSPPPWVWPTAWIPGANGFGAAGYKRAMNAGQ</sequence>
<evidence type="ECO:0000256" key="3">
    <source>
        <dbReference type="SAM" id="SignalP"/>
    </source>
</evidence>
<dbReference type="Pfam" id="PF09118">
    <property type="entry name" value="GO-like_E_set"/>
    <property type="match status" value="1"/>
</dbReference>
<dbReference type="InterPro" id="IPR037293">
    <property type="entry name" value="Gal_Oxidase_central_sf"/>
</dbReference>
<dbReference type="SUPFAM" id="SSF50965">
    <property type="entry name" value="Galactose oxidase, central domain"/>
    <property type="match status" value="1"/>
</dbReference>
<dbReference type="EMBL" id="CP086715">
    <property type="protein sequence ID" value="WOO79788.1"/>
    <property type="molecule type" value="Genomic_DNA"/>
</dbReference>
<dbReference type="InterPro" id="IPR009880">
    <property type="entry name" value="Glyoxal_oxidase_N"/>
</dbReference>
<dbReference type="GeneID" id="87806548"/>
<feature type="compositionally biased region" description="Pro residues" evidence="2">
    <location>
        <begin position="628"/>
        <end position="640"/>
    </location>
</feature>
<dbReference type="InterPro" id="IPR014756">
    <property type="entry name" value="Ig_E-set"/>
</dbReference>
<evidence type="ECO:0000313" key="6">
    <source>
        <dbReference type="EMBL" id="WOO79788.1"/>
    </source>
</evidence>
<dbReference type="Proteomes" id="UP000827549">
    <property type="component" value="Chromosome 2"/>
</dbReference>
<dbReference type="PRINTS" id="PR01217">
    <property type="entry name" value="PRICHEXTENSN"/>
</dbReference>
<dbReference type="PANTHER" id="PTHR32208:SF21">
    <property type="entry name" value="LOW QUALITY PROTEIN: ALDEHYDE OXIDASE GLOX-LIKE"/>
    <property type="match status" value="1"/>
</dbReference>
<evidence type="ECO:0000256" key="2">
    <source>
        <dbReference type="SAM" id="MobiDB-lite"/>
    </source>
</evidence>
<gene>
    <name evidence="6" type="primary">GLX_0</name>
    <name evidence="6" type="ORF">LOC62_02G003304</name>
</gene>
<dbReference type="Pfam" id="PF07250">
    <property type="entry name" value="Glyoxal_oxid_N"/>
    <property type="match status" value="1"/>
</dbReference>
<dbReference type="Gene3D" id="2.130.10.80">
    <property type="entry name" value="Galactose oxidase/kelch, beta-propeller"/>
    <property type="match status" value="1"/>
</dbReference>
<feature type="domain" description="Glyoxal oxidase N-terminal" evidence="4">
    <location>
        <begin position="64"/>
        <end position="424"/>
    </location>
</feature>
<protein>
    <submittedName>
        <fullName evidence="6">Aldehyde oxidase GLOX</fullName>
    </submittedName>
</protein>
<dbReference type="PANTHER" id="PTHR32208">
    <property type="entry name" value="SECRETED PROTEIN-RELATED"/>
    <property type="match status" value="1"/>
</dbReference>
<feature type="region of interest" description="Disordered" evidence="2">
    <location>
        <begin position="603"/>
        <end position="691"/>
    </location>
</feature>
<dbReference type="InterPro" id="IPR013783">
    <property type="entry name" value="Ig-like_fold"/>
</dbReference>
<proteinExistence type="predicted"/>
<keyword evidence="1 3" id="KW-0732">Signal</keyword>
<organism evidence="6 7">
    <name type="scientific">Vanrija pseudolonga</name>
    <dbReference type="NCBI Taxonomy" id="143232"/>
    <lineage>
        <taxon>Eukaryota</taxon>
        <taxon>Fungi</taxon>
        <taxon>Dikarya</taxon>
        <taxon>Basidiomycota</taxon>
        <taxon>Agaricomycotina</taxon>
        <taxon>Tremellomycetes</taxon>
        <taxon>Trichosporonales</taxon>
        <taxon>Trichosporonaceae</taxon>
        <taxon>Vanrija</taxon>
    </lineage>
</organism>
<accession>A0AAF0Y3U6</accession>
<keyword evidence="7" id="KW-1185">Reference proteome</keyword>
<reference evidence="6" key="1">
    <citation type="submission" date="2023-10" db="EMBL/GenBank/DDBJ databases">
        <authorList>
            <person name="Noh H."/>
        </authorList>
    </citation>
    <scope>NUCLEOTIDE SEQUENCE</scope>
    <source>
        <strain evidence="6">DUCC4014</strain>
    </source>
</reference>
<name>A0AAF0Y3U6_9TREE</name>
<feature type="chain" id="PRO_5042296721" evidence="3">
    <location>
        <begin position="19"/>
        <end position="717"/>
    </location>
</feature>
<feature type="domain" description="Galactose oxidase-like Early set" evidence="5">
    <location>
        <begin position="429"/>
        <end position="535"/>
    </location>
</feature>
<evidence type="ECO:0000313" key="7">
    <source>
        <dbReference type="Proteomes" id="UP000827549"/>
    </source>
</evidence>
<dbReference type="InterPro" id="IPR011043">
    <property type="entry name" value="Gal_Oxase/kelch_b-propeller"/>
</dbReference>
<dbReference type="SUPFAM" id="SSF81296">
    <property type="entry name" value="E set domains"/>
    <property type="match status" value="1"/>
</dbReference>
<dbReference type="InterPro" id="IPR015202">
    <property type="entry name" value="GO-like_E_set"/>
</dbReference>
<dbReference type="AlphaFoldDB" id="A0AAF0Y3U6"/>
<dbReference type="CDD" id="cd02851">
    <property type="entry name" value="E_set_GO_C"/>
    <property type="match status" value="1"/>
</dbReference>
<evidence type="ECO:0000256" key="1">
    <source>
        <dbReference type="ARBA" id="ARBA00022729"/>
    </source>
</evidence>
<feature type="compositionally biased region" description="Low complexity" evidence="2">
    <location>
        <begin position="603"/>
        <end position="627"/>
    </location>
</feature>
<dbReference type="Gene3D" id="2.60.40.10">
    <property type="entry name" value="Immunoglobulins"/>
    <property type="match status" value="1"/>
</dbReference>
<feature type="signal peptide" evidence="3">
    <location>
        <begin position="1"/>
        <end position="18"/>
    </location>
</feature>
<evidence type="ECO:0000259" key="4">
    <source>
        <dbReference type="Pfam" id="PF07250"/>
    </source>
</evidence>
<dbReference type="RefSeq" id="XP_062625820.1">
    <property type="nucleotide sequence ID" value="XM_062769836.1"/>
</dbReference>